<protein>
    <submittedName>
        <fullName evidence="6">Mannitol 2-dehydrogenase</fullName>
        <ecNumber evidence="6">1.1.1.67</ecNumber>
    </submittedName>
</protein>
<keyword evidence="1 6" id="KW-0560">Oxidoreductase</keyword>
<organism evidence="6 7">
    <name type="scientific">Paraglaciecola mesophila</name>
    <dbReference type="NCBI Taxonomy" id="197222"/>
    <lineage>
        <taxon>Bacteria</taxon>
        <taxon>Pseudomonadati</taxon>
        <taxon>Pseudomonadota</taxon>
        <taxon>Gammaproteobacteria</taxon>
        <taxon>Alteromonadales</taxon>
        <taxon>Alteromonadaceae</taxon>
        <taxon>Paraglaciecola</taxon>
    </lineage>
</organism>
<dbReference type="InterPro" id="IPR023027">
    <property type="entry name" value="Mannitol_DH_CS"/>
</dbReference>
<dbReference type="InterPro" id="IPR013328">
    <property type="entry name" value="6PGD_dom2"/>
</dbReference>
<comment type="similarity">
    <text evidence="3">Belongs to the mannitol dehydrogenase family. UxuB subfamily.</text>
</comment>
<dbReference type="GO" id="GO:0019594">
    <property type="term" value="P:mannitol metabolic process"/>
    <property type="evidence" value="ECO:0007669"/>
    <property type="project" value="InterPro"/>
</dbReference>
<reference evidence="6 7" key="1">
    <citation type="submission" date="2019-12" db="EMBL/GenBank/DDBJ databases">
        <title>Genome sequencing and assembly of endphytes of Porphyra tenera.</title>
        <authorList>
            <person name="Park J.M."/>
            <person name="Shin R."/>
            <person name="Jo S.H."/>
        </authorList>
    </citation>
    <scope>NUCLEOTIDE SEQUENCE [LARGE SCALE GENOMIC DNA]</scope>
    <source>
        <strain evidence="6 7">GPM4</strain>
    </source>
</reference>
<dbReference type="Proteomes" id="UP000464524">
    <property type="component" value="Chromosome"/>
</dbReference>
<dbReference type="OrthoDB" id="271711at2"/>
<dbReference type="InterPro" id="IPR008927">
    <property type="entry name" value="6-PGluconate_DH-like_C_sf"/>
</dbReference>
<gene>
    <name evidence="6" type="ORF">FX988_01869</name>
</gene>
<evidence type="ECO:0000259" key="5">
    <source>
        <dbReference type="Pfam" id="PF08125"/>
    </source>
</evidence>
<dbReference type="InterPro" id="IPR000669">
    <property type="entry name" value="Mannitol_DH"/>
</dbReference>
<dbReference type="Pfam" id="PF08125">
    <property type="entry name" value="Mannitol_dh_C"/>
    <property type="match status" value="1"/>
</dbReference>
<dbReference type="InterPro" id="IPR036291">
    <property type="entry name" value="NAD(P)-bd_dom_sf"/>
</dbReference>
<evidence type="ECO:0000313" key="6">
    <source>
        <dbReference type="EMBL" id="QHJ11634.1"/>
    </source>
</evidence>
<dbReference type="PROSITE" id="PS00974">
    <property type="entry name" value="MANNITOL_DHGENASE"/>
    <property type="match status" value="1"/>
</dbReference>
<proteinExistence type="inferred from homology"/>
<sequence>MTINDSILLNQANLSSLPDSITVPNYDRSQVTAGIVHIGVGGFHRSHEAFYTDDYMQQSGDLSWGICGIGLREGDRKMQSILKEQDYLYTLVVKHPNGKVENRVIGCLTDFLLSCDAPQKVIDKMASDETKIVSLTITEGGYNFNPVTDEFDFTHPDVVHDLANPGSPRLVFGYLAAALKQRKEAGKKPFTVQSCDNIQHNGNMTRKMLLAYVGQYDKALASWIAEEVQFPNAMVDRITPATTGADMAYLAEEVGVKDNWPVVCEPFLQWIIEDKFSDARPLWEQVGAQFVDDVTPYEKMKIRLLNAGHSVLGILGSIDEQETIDGAVQEPLFARYLRLFMDTEVTPILDPVQGIDLAEYKDVLFERFANPNIKDNLSRICLESSSKVSTFLLPTLLQNLANDGDIACATLVVAAWCYYSDKQVNKNGKALDINDVMAADLHKAAQQTSDDPLAFLQLDSIFAEVKKQPRFVAEYQKQIEALYANGDIKSQMQAVVSQAQ</sequence>
<name>A0A857JLZ9_9ALTE</name>
<keyword evidence="2" id="KW-0520">NAD</keyword>
<dbReference type="PANTHER" id="PTHR43362">
    <property type="entry name" value="MANNITOL DEHYDROGENASE DSF1-RELATED"/>
    <property type="match status" value="1"/>
</dbReference>
<dbReference type="InterPro" id="IPR013118">
    <property type="entry name" value="Mannitol_DH_C"/>
</dbReference>
<dbReference type="SUPFAM" id="SSF51735">
    <property type="entry name" value="NAD(P)-binding Rossmann-fold domains"/>
    <property type="match status" value="1"/>
</dbReference>
<dbReference type="AlphaFoldDB" id="A0A857JLZ9"/>
<dbReference type="SUPFAM" id="SSF48179">
    <property type="entry name" value="6-phosphogluconate dehydrogenase C-terminal domain-like"/>
    <property type="match status" value="1"/>
</dbReference>
<dbReference type="EC" id="1.1.1.67" evidence="6"/>
<dbReference type="InterPro" id="IPR013131">
    <property type="entry name" value="Mannitol_DH_N"/>
</dbReference>
<dbReference type="Gene3D" id="3.40.50.720">
    <property type="entry name" value="NAD(P)-binding Rossmann-like Domain"/>
    <property type="match status" value="1"/>
</dbReference>
<evidence type="ECO:0000256" key="2">
    <source>
        <dbReference type="ARBA" id="ARBA00023027"/>
    </source>
</evidence>
<accession>A0A857JLZ9</accession>
<keyword evidence="7" id="KW-1185">Reference proteome</keyword>
<evidence type="ECO:0000256" key="1">
    <source>
        <dbReference type="ARBA" id="ARBA00023002"/>
    </source>
</evidence>
<feature type="domain" description="Mannitol dehydrogenase C-terminal" evidence="5">
    <location>
        <begin position="293"/>
        <end position="482"/>
    </location>
</feature>
<evidence type="ECO:0000256" key="3">
    <source>
        <dbReference type="ARBA" id="ARBA00061451"/>
    </source>
</evidence>
<dbReference type="RefSeq" id="WP_160179361.1">
    <property type="nucleotide sequence ID" value="NZ_CP047656.1"/>
</dbReference>
<feature type="domain" description="Mannitol dehydrogenase N-terminal" evidence="4">
    <location>
        <begin position="34"/>
        <end position="284"/>
    </location>
</feature>
<dbReference type="Pfam" id="PF01232">
    <property type="entry name" value="Mannitol_dh"/>
    <property type="match status" value="1"/>
</dbReference>
<evidence type="ECO:0000313" key="7">
    <source>
        <dbReference type="Proteomes" id="UP000464524"/>
    </source>
</evidence>
<dbReference type="FunFam" id="3.40.50.720:FF:000129">
    <property type="entry name" value="D-mannonate oxidoreductase"/>
    <property type="match status" value="1"/>
</dbReference>
<dbReference type="PANTHER" id="PTHR43362:SF1">
    <property type="entry name" value="MANNITOL DEHYDROGENASE 2-RELATED"/>
    <property type="match status" value="1"/>
</dbReference>
<dbReference type="InterPro" id="IPR050988">
    <property type="entry name" value="Mannitol_DH/Oxidoreductase"/>
</dbReference>
<dbReference type="PRINTS" id="PR00084">
    <property type="entry name" value="MTLDHDRGNASE"/>
</dbReference>
<dbReference type="GO" id="GO:0050086">
    <property type="term" value="F:mannitol 2-dehydrogenase activity"/>
    <property type="evidence" value="ECO:0007669"/>
    <property type="project" value="UniProtKB-EC"/>
</dbReference>
<dbReference type="EMBL" id="CP047656">
    <property type="protein sequence ID" value="QHJ11634.1"/>
    <property type="molecule type" value="Genomic_DNA"/>
</dbReference>
<dbReference type="Gene3D" id="1.10.1040.10">
    <property type="entry name" value="N-(1-d-carboxylethyl)-l-norvaline Dehydrogenase, domain 2"/>
    <property type="match status" value="1"/>
</dbReference>
<evidence type="ECO:0000259" key="4">
    <source>
        <dbReference type="Pfam" id="PF01232"/>
    </source>
</evidence>
<dbReference type="KEGG" id="pmes:FX988_01869"/>